<protein>
    <recommendedName>
        <fullName evidence="2">HNH endonuclease 5 domain-containing protein</fullName>
    </recommendedName>
</protein>
<gene>
    <name evidence="1" type="ORF">LCGC14_1014760</name>
</gene>
<sequence length="86" mass="10471">MKCMKCKDNFEEKDIQESHDVPKWCGGEDKDGRHWLCKKCHGIYEWKIIKFIWDAHTKISKEFIRNKIKKFSIKYFKEEDDTKTTP</sequence>
<proteinExistence type="predicted"/>
<comment type="caution">
    <text evidence="1">The sequence shown here is derived from an EMBL/GenBank/DDBJ whole genome shotgun (WGS) entry which is preliminary data.</text>
</comment>
<accession>A0A0F9R589</accession>
<evidence type="ECO:0008006" key="2">
    <source>
        <dbReference type="Google" id="ProtNLM"/>
    </source>
</evidence>
<dbReference type="EMBL" id="LAZR01004014">
    <property type="protein sequence ID" value="KKN12608.1"/>
    <property type="molecule type" value="Genomic_DNA"/>
</dbReference>
<reference evidence="1" key="1">
    <citation type="journal article" date="2015" name="Nature">
        <title>Complex archaea that bridge the gap between prokaryotes and eukaryotes.</title>
        <authorList>
            <person name="Spang A."/>
            <person name="Saw J.H."/>
            <person name="Jorgensen S.L."/>
            <person name="Zaremba-Niedzwiedzka K."/>
            <person name="Martijn J."/>
            <person name="Lind A.E."/>
            <person name="van Eijk R."/>
            <person name="Schleper C."/>
            <person name="Guy L."/>
            <person name="Ettema T.J."/>
        </authorList>
    </citation>
    <scope>NUCLEOTIDE SEQUENCE</scope>
</reference>
<organism evidence="1">
    <name type="scientific">marine sediment metagenome</name>
    <dbReference type="NCBI Taxonomy" id="412755"/>
    <lineage>
        <taxon>unclassified sequences</taxon>
        <taxon>metagenomes</taxon>
        <taxon>ecological metagenomes</taxon>
    </lineage>
</organism>
<evidence type="ECO:0000313" key="1">
    <source>
        <dbReference type="EMBL" id="KKN12608.1"/>
    </source>
</evidence>
<name>A0A0F9R589_9ZZZZ</name>
<dbReference type="AlphaFoldDB" id="A0A0F9R589"/>